<reference evidence="7 8" key="1">
    <citation type="submission" date="2021-02" db="EMBL/GenBank/DDBJ databases">
        <title>Variation within the Batrachochytrium salamandrivorans European outbreak.</title>
        <authorList>
            <person name="Kelly M."/>
            <person name="Pasmans F."/>
            <person name="Shea T.P."/>
            <person name="Munoz J.F."/>
            <person name="Carranza S."/>
            <person name="Cuomo C.A."/>
            <person name="Martel A."/>
        </authorList>
    </citation>
    <scope>NUCLEOTIDE SEQUENCE [LARGE SCALE GENOMIC DNA]</scope>
    <source>
        <strain evidence="7 8">AMFP18/2</strain>
    </source>
</reference>
<evidence type="ECO:0000256" key="5">
    <source>
        <dbReference type="ARBA" id="ARBA00023242"/>
    </source>
</evidence>
<evidence type="ECO:0000256" key="1">
    <source>
        <dbReference type="ARBA" id="ARBA00004123"/>
    </source>
</evidence>
<dbReference type="Pfam" id="PF12753">
    <property type="entry name" value="Nro1"/>
    <property type="match status" value="1"/>
</dbReference>
<dbReference type="EMBL" id="JAFCIX010000063">
    <property type="protein sequence ID" value="KAH6599548.1"/>
    <property type="molecule type" value="Genomic_DNA"/>
</dbReference>
<dbReference type="PANTHER" id="PTHR28290:SF1">
    <property type="entry name" value="ENHANCER OF TRANSLATION TERMINATION 1"/>
    <property type="match status" value="1"/>
</dbReference>
<keyword evidence="4" id="KW-0804">Transcription</keyword>
<evidence type="ECO:0000313" key="7">
    <source>
        <dbReference type="EMBL" id="KAH6599548.1"/>
    </source>
</evidence>
<keyword evidence="3" id="KW-0805">Transcription regulation</keyword>
<sequence>MTEGNGSKRRPMGLRRTAIEPSTLAQDSSEKHLNTSTVDSPAKRAKLVEQASQQSDRQTSENNSLTASIEHSALEADHELEQNPTTDNIEGTLMFQVATGANEVEDVEQMLLRGLADIDADQLQEGVLLLRGCVHECDKMLRVRNGDVPNATEEERQLQLGAVAETLTLSTLFYWVYGYALYNLGLAEVQSQPATVSETEKIDLMEYFDAAVDRLETGLTQSNKDTLSICKIHDSLGRIKMHKAELLKEYRDQADILLIDCEKHFATVLESKLEDKDMWISMLSNISRICQNYSENDAASIDDAHRWRALSKRTWEMVLQEDDKNVDALVGLGSILLNVGDQIIESAENNSSEEDMQEAIEPLVQAADLLRKAIEITQADGHVNVPALCLLGEVCVNLGNLNEDGDDEDMDSEIALAFYTEAVQAFKTVRSADPEALPLRFAEFIQEWEGDMH</sequence>
<evidence type="ECO:0000256" key="2">
    <source>
        <dbReference type="ARBA" id="ARBA00007273"/>
    </source>
</evidence>
<feature type="region of interest" description="Disordered" evidence="6">
    <location>
        <begin position="1"/>
        <end position="65"/>
    </location>
</feature>
<protein>
    <submittedName>
        <fullName evidence="7">Uncharacterized protein</fullName>
    </submittedName>
</protein>
<feature type="compositionally biased region" description="Polar residues" evidence="6">
    <location>
        <begin position="50"/>
        <end position="65"/>
    </location>
</feature>
<evidence type="ECO:0000256" key="4">
    <source>
        <dbReference type="ARBA" id="ARBA00023163"/>
    </source>
</evidence>
<proteinExistence type="inferred from homology"/>
<evidence type="ECO:0000256" key="3">
    <source>
        <dbReference type="ARBA" id="ARBA00023015"/>
    </source>
</evidence>
<dbReference type="PANTHER" id="PTHR28290">
    <property type="entry name" value="ENHANCER OF TRANSLATION TERMINATION 1"/>
    <property type="match status" value="1"/>
</dbReference>
<dbReference type="InterPro" id="IPR024318">
    <property type="entry name" value="Nro1/ETT1"/>
</dbReference>
<keyword evidence="5" id="KW-0539">Nucleus</keyword>
<comment type="subcellular location">
    <subcellularLocation>
        <location evidence="1">Nucleus</location>
    </subcellularLocation>
</comment>
<name>A0ABQ8FL32_9FUNG</name>
<dbReference type="SUPFAM" id="SSF48452">
    <property type="entry name" value="TPR-like"/>
    <property type="match status" value="1"/>
</dbReference>
<comment type="similarity">
    <text evidence="2">Belongs to the ETT1 family.</text>
</comment>
<organism evidence="7 8">
    <name type="scientific">Batrachochytrium salamandrivorans</name>
    <dbReference type="NCBI Taxonomy" id="1357716"/>
    <lineage>
        <taxon>Eukaryota</taxon>
        <taxon>Fungi</taxon>
        <taxon>Fungi incertae sedis</taxon>
        <taxon>Chytridiomycota</taxon>
        <taxon>Chytridiomycota incertae sedis</taxon>
        <taxon>Chytridiomycetes</taxon>
        <taxon>Rhizophydiales</taxon>
        <taxon>Rhizophydiales incertae sedis</taxon>
        <taxon>Batrachochytrium</taxon>
    </lineage>
</organism>
<dbReference type="Gene3D" id="1.25.40.10">
    <property type="entry name" value="Tetratricopeptide repeat domain"/>
    <property type="match status" value="1"/>
</dbReference>
<evidence type="ECO:0000313" key="8">
    <source>
        <dbReference type="Proteomes" id="UP001648503"/>
    </source>
</evidence>
<keyword evidence="8" id="KW-1185">Reference proteome</keyword>
<dbReference type="Proteomes" id="UP001648503">
    <property type="component" value="Unassembled WGS sequence"/>
</dbReference>
<dbReference type="InterPro" id="IPR011990">
    <property type="entry name" value="TPR-like_helical_dom_sf"/>
</dbReference>
<gene>
    <name evidence="7" type="ORF">BASA50_002891</name>
</gene>
<evidence type="ECO:0000256" key="6">
    <source>
        <dbReference type="SAM" id="MobiDB-lite"/>
    </source>
</evidence>
<comment type="caution">
    <text evidence="7">The sequence shown here is derived from an EMBL/GenBank/DDBJ whole genome shotgun (WGS) entry which is preliminary data.</text>
</comment>
<accession>A0ABQ8FL32</accession>